<name>A0ABD4T751_9CYAN</name>
<feature type="region of interest" description="Disordered" evidence="1">
    <location>
        <begin position="90"/>
        <end position="127"/>
    </location>
</feature>
<sequence length="127" mass="14393">MFQILDALPDNYRRCAVLSYVNSTRTVQIARIKNIPNWSFERVVFPGQRLIFEAPLEARLQIHTGGMASAILTDTIPCRRLALDRSAALAQAHDEQQAREHHHEGFFPDPDRQGPNLAQVEDRCGKS</sequence>
<dbReference type="InterPro" id="IPR014964">
    <property type="entry name" value="DUF1830"/>
</dbReference>
<gene>
    <name evidence="2" type="ORF">QQ91_0016440</name>
</gene>
<feature type="compositionally biased region" description="Basic and acidic residues" evidence="1">
    <location>
        <begin position="92"/>
        <end position="112"/>
    </location>
</feature>
<dbReference type="Pfam" id="PF08865">
    <property type="entry name" value="DUF1830"/>
    <property type="match status" value="1"/>
</dbReference>
<keyword evidence="3" id="KW-1185">Reference proteome</keyword>
<accession>A0ABD4T751</accession>
<reference evidence="2 3" key="1">
    <citation type="journal article" date="2015" name="Genome Announc.">
        <title>Draft Genome Sequence of Filamentous Marine Cyanobacterium Lyngbya confervoides Strain BDU141951.</title>
        <authorList>
            <person name="Chandrababunaidu M.M."/>
            <person name="Sen D."/>
            <person name="Tripathy S."/>
        </authorList>
    </citation>
    <scope>NUCLEOTIDE SEQUENCE [LARGE SCALE GENOMIC DNA]</scope>
    <source>
        <strain evidence="2 3">BDU141951</strain>
    </source>
</reference>
<dbReference type="EMBL" id="JTHE03000094">
    <property type="protein sequence ID" value="MCM1984412.1"/>
    <property type="molecule type" value="Genomic_DNA"/>
</dbReference>
<protein>
    <submittedName>
        <fullName evidence="2">DUF1830 domain-containing protein</fullName>
    </submittedName>
</protein>
<dbReference type="Proteomes" id="UP000031561">
    <property type="component" value="Unassembled WGS sequence"/>
</dbReference>
<evidence type="ECO:0000256" key="1">
    <source>
        <dbReference type="SAM" id="MobiDB-lite"/>
    </source>
</evidence>
<evidence type="ECO:0000313" key="3">
    <source>
        <dbReference type="Proteomes" id="UP000031561"/>
    </source>
</evidence>
<evidence type="ECO:0000313" key="2">
    <source>
        <dbReference type="EMBL" id="MCM1984412.1"/>
    </source>
</evidence>
<proteinExistence type="predicted"/>
<comment type="caution">
    <text evidence="2">The sequence shown here is derived from an EMBL/GenBank/DDBJ whole genome shotgun (WGS) entry which is preliminary data.</text>
</comment>
<organism evidence="2 3">
    <name type="scientific">Lyngbya confervoides BDU141951</name>
    <dbReference type="NCBI Taxonomy" id="1574623"/>
    <lineage>
        <taxon>Bacteria</taxon>
        <taxon>Bacillati</taxon>
        <taxon>Cyanobacteriota</taxon>
        <taxon>Cyanophyceae</taxon>
        <taxon>Oscillatoriophycideae</taxon>
        <taxon>Oscillatoriales</taxon>
        <taxon>Microcoleaceae</taxon>
        <taxon>Lyngbya</taxon>
    </lineage>
</organism>
<dbReference type="AlphaFoldDB" id="A0ABD4T751"/>